<reference evidence="2 3" key="1">
    <citation type="journal article" date="2011" name="Curr. Microbiol.">
        <title>Luteibacter jiangsuensis sp. nov.: a methamidophos-degrading bacterium isolated from a methamidophos-manufacturing factory.</title>
        <authorList>
            <person name="Wang L."/>
            <person name="Wang G.L."/>
            <person name="Li S.P."/>
            <person name="Jiang J.D."/>
        </authorList>
    </citation>
    <scope>NUCLEOTIDE SEQUENCE [LARGE SCALE GENOMIC DNA]</scope>
    <source>
        <strain evidence="2 3">CGMCC 1.10133</strain>
    </source>
</reference>
<evidence type="ECO:0000313" key="2">
    <source>
        <dbReference type="EMBL" id="NID04793.1"/>
    </source>
</evidence>
<sequence length="99" mass="11297">MKYEVRYTDGARADLLRLTDFLAAKDPDVADRAIQTLVRAVGILEEFPYTCRRAAADDPFLRELVVPFGGNGYVVLFHIGVEHVTLLALRHQREDDYFL</sequence>
<dbReference type="EMBL" id="JAAQQR010000003">
    <property type="protein sequence ID" value="NID04793.1"/>
    <property type="molecule type" value="Genomic_DNA"/>
</dbReference>
<dbReference type="Pfam" id="PF05016">
    <property type="entry name" value="ParE_toxin"/>
    <property type="match status" value="1"/>
</dbReference>
<accession>A0ABX0Q2S1</accession>
<comment type="caution">
    <text evidence="2">The sequence shown here is derived from an EMBL/GenBank/DDBJ whole genome shotgun (WGS) entry which is preliminary data.</text>
</comment>
<organism evidence="2 3">
    <name type="scientific">Luteibacter jiangsuensis</name>
    <dbReference type="NCBI Taxonomy" id="637577"/>
    <lineage>
        <taxon>Bacteria</taxon>
        <taxon>Pseudomonadati</taxon>
        <taxon>Pseudomonadota</taxon>
        <taxon>Gammaproteobacteria</taxon>
        <taxon>Lysobacterales</taxon>
        <taxon>Rhodanobacteraceae</taxon>
        <taxon>Luteibacter</taxon>
    </lineage>
</organism>
<dbReference type="Proteomes" id="UP001429601">
    <property type="component" value="Unassembled WGS sequence"/>
</dbReference>
<proteinExistence type="predicted"/>
<evidence type="ECO:0000313" key="3">
    <source>
        <dbReference type="Proteomes" id="UP001429601"/>
    </source>
</evidence>
<keyword evidence="1" id="KW-1277">Toxin-antitoxin system</keyword>
<name>A0ABX0Q2S1_9GAMM</name>
<dbReference type="InterPro" id="IPR035093">
    <property type="entry name" value="RelE/ParE_toxin_dom_sf"/>
</dbReference>
<gene>
    <name evidence="2" type="ORF">HBF26_07835</name>
</gene>
<keyword evidence="3" id="KW-1185">Reference proteome</keyword>
<dbReference type="Gene3D" id="3.30.2310.20">
    <property type="entry name" value="RelE-like"/>
    <property type="match status" value="1"/>
</dbReference>
<evidence type="ECO:0000256" key="1">
    <source>
        <dbReference type="ARBA" id="ARBA00022649"/>
    </source>
</evidence>
<dbReference type="InterPro" id="IPR007712">
    <property type="entry name" value="RelE/ParE_toxin"/>
</dbReference>
<protein>
    <submittedName>
        <fullName evidence="2">Type II toxin-antitoxin system RelE/ParE family toxin</fullName>
    </submittedName>
</protein>
<dbReference type="RefSeq" id="WP_167124781.1">
    <property type="nucleotide sequence ID" value="NZ_JAAQQR010000003.1"/>
</dbReference>